<gene>
    <name evidence="3" type="ORF">NO357_08305</name>
</gene>
<reference evidence="3" key="1">
    <citation type="submission" date="2022-07" db="EMBL/GenBank/DDBJ databases">
        <authorList>
            <person name="Otstavnykh N."/>
            <person name="Isaeva M."/>
            <person name="Bystritskaya E."/>
        </authorList>
    </citation>
    <scope>NUCLEOTIDE SEQUENCE</scope>
    <source>
        <strain evidence="3">KCTC 52189</strain>
    </source>
</reference>
<evidence type="ECO:0000313" key="3">
    <source>
        <dbReference type="EMBL" id="MDQ2089894.1"/>
    </source>
</evidence>
<dbReference type="SMART" id="SM00854">
    <property type="entry name" value="PGA_cap"/>
    <property type="match status" value="1"/>
</dbReference>
<proteinExistence type="inferred from homology"/>
<name>A0AAE3WC34_9RHOB</name>
<dbReference type="CDD" id="cd07381">
    <property type="entry name" value="MPP_CapA"/>
    <property type="match status" value="1"/>
</dbReference>
<comment type="similarity">
    <text evidence="1">Belongs to the CapA family.</text>
</comment>
<keyword evidence="4" id="KW-1185">Reference proteome</keyword>
<dbReference type="InterPro" id="IPR029052">
    <property type="entry name" value="Metallo-depent_PP-like"/>
</dbReference>
<dbReference type="InterPro" id="IPR019079">
    <property type="entry name" value="Capsule_synth_CapA"/>
</dbReference>
<dbReference type="PANTHER" id="PTHR33393:SF11">
    <property type="entry name" value="POLYGLUTAMINE SYNTHESIS ACCESSORY PROTEIN RV0574C-RELATED"/>
    <property type="match status" value="1"/>
</dbReference>
<feature type="domain" description="Capsule synthesis protein CapA" evidence="2">
    <location>
        <begin position="14"/>
        <end position="295"/>
    </location>
</feature>
<dbReference type="RefSeq" id="WP_306735163.1">
    <property type="nucleotide sequence ID" value="NZ_JANHAX010000002.1"/>
</dbReference>
<dbReference type="EMBL" id="JANHAX010000002">
    <property type="protein sequence ID" value="MDQ2089894.1"/>
    <property type="molecule type" value="Genomic_DNA"/>
</dbReference>
<dbReference type="SUPFAM" id="SSF56300">
    <property type="entry name" value="Metallo-dependent phosphatases"/>
    <property type="match status" value="1"/>
</dbReference>
<dbReference type="Proteomes" id="UP001226762">
    <property type="component" value="Unassembled WGS sequence"/>
</dbReference>
<evidence type="ECO:0000259" key="2">
    <source>
        <dbReference type="SMART" id="SM00854"/>
    </source>
</evidence>
<evidence type="ECO:0000313" key="4">
    <source>
        <dbReference type="Proteomes" id="UP001226762"/>
    </source>
</evidence>
<organism evidence="3 4">
    <name type="scientific">Marimonas arenosa</name>
    <dbReference type="NCBI Taxonomy" id="1795305"/>
    <lineage>
        <taxon>Bacteria</taxon>
        <taxon>Pseudomonadati</taxon>
        <taxon>Pseudomonadota</taxon>
        <taxon>Alphaproteobacteria</taxon>
        <taxon>Rhodobacterales</taxon>
        <taxon>Paracoccaceae</taxon>
        <taxon>Marimonas</taxon>
    </lineage>
</organism>
<accession>A0AAE3WC34</accession>
<comment type="caution">
    <text evidence="3">The sequence shown here is derived from an EMBL/GenBank/DDBJ whole genome shotgun (WGS) entry which is preliminary data.</text>
</comment>
<dbReference type="InterPro" id="IPR052169">
    <property type="entry name" value="CW_Biosynth-Accessory"/>
</dbReference>
<sequence>MTGLEAHRQNDTVRLFLGGDVMTGRGIDQILPHPGDPTLHEGYVETAEGYVALAEQRNGPIPRAVPFGYIWGDLLDDLERRDCDLRFVNLETAVTTSDTAAPKGINYRMHPANAPVLSAAGIDAVTLANNHTLDWGIAGLVETLDVVEKLGISVVGAGRTGPDAAAPQMLPLPNGGRVLILAYGARDSGIPGHWGAAPAWPGINLLPDRPDAAVADARARLENRRQAGDVTLVSIHWGGNWGYEMDPEHRRLAHRLIEEAGVDIVHGHSSHHPKAIEIHEGKLVLYGAGDLINDYEGISGRETFRSDLVLGYVAEIAASDGRIQSLELLPYRIRRFRLCRAKPEESEWLHAMLQRECGAFGLHVAQNAAGAFQLTPS</sequence>
<dbReference type="Gene3D" id="3.60.21.10">
    <property type="match status" value="1"/>
</dbReference>
<dbReference type="PANTHER" id="PTHR33393">
    <property type="entry name" value="POLYGLUTAMINE SYNTHESIS ACCESSORY PROTEIN RV0574C-RELATED"/>
    <property type="match status" value="1"/>
</dbReference>
<reference evidence="3" key="2">
    <citation type="submission" date="2023-02" db="EMBL/GenBank/DDBJ databases">
        <title>'Rhodoalgimonas zhirmunskyi' gen. nov., isolated from a red alga.</title>
        <authorList>
            <person name="Nedashkovskaya O.I."/>
            <person name="Otstavnykh N.Y."/>
            <person name="Bystritskaya E.P."/>
            <person name="Balabanova L.A."/>
            <person name="Isaeva M.P."/>
        </authorList>
    </citation>
    <scope>NUCLEOTIDE SEQUENCE</scope>
    <source>
        <strain evidence="3">KCTC 52189</strain>
    </source>
</reference>
<protein>
    <submittedName>
        <fullName evidence="3">CapA family protein</fullName>
    </submittedName>
</protein>
<dbReference type="AlphaFoldDB" id="A0AAE3WC34"/>
<dbReference type="Pfam" id="PF09587">
    <property type="entry name" value="PGA_cap"/>
    <property type="match status" value="1"/>
</dbReference>
<evidence type="ECO:0000256" key="1">
    <source>
        <dbReference type="ARBA" id="ARBA00005662"/>
    </source>
</evidence>